<dbReference type="PANTHER" id="PTHR12110">
    <property type="entry name" value="HYDROXYPYRUVATE ISOMERASE"/>
    <property type="match status" value="1"/>
</dbReference>
<accession>A0A9X1PBP8</accession>
<dbReference type="Proteomes" id="UP001139700">
    <property type="component" value="Unassembled WGS sequence"/>
</dbReference>
<dbReference type="GO" id="GO:0016853">
    <property type="term" value="F:isomerase activity"/>
    <property type="evidence" value="ECO:0007669"/>
    <property type="project" value="UniProtKB-KW"/>
</dbReference>
<dbReference type="RefSeq" id="WP_234613061.1">
    <property type="nucleotide sequence ID" value="NZ_CP098806.1"/>
</dbReference>
<dbReference type="EMBL" id="JAJTTA010000002">
    <property type="protein sequence ID" value="MCF0040575.1"/>
    <property type="molecule type" value="Genomic_DNA"/>
</dbReference>
<dbReference type="Pfam" id="PF01261">
    <property type="entry name" value="AP_endonuc_2"/>
    <property type="match status" value="1"/>
</dbReference>
<evidence type="ECO:0000313" key="2">
    <source>
        <dbReference type="EMBL" id="MCF0040575.1"/>
    </source>
</evidence>
<dbReference type="InterPro" id="IPR013022">
    <property type="entry name" value="Xyl_isomerase-like_TIM-brl"/>
</dbReference>
<evidence type="ECO:0000259" key="1">
    <source>
        <dbReference type="Pfam" id="PF01261"/>
    </source>
</evidence>
<feature type="domain" description="Xylose isomerase-like TIM barrel" evidence="1">
    <location>
        <begin position="81"/>
        <end position="260"/>
    </location>
</feature>
<proteinExistence type="predicted"/>
<dbReference type="Gene3D" id="3.20.20.150">
    <property type="entry name" value="Divalent-metal-dependent TIM barrel enzymes"/>
    <property type="match status" value="1"/>
</dbReference>
<dbReference type="PANTHER" id="PTHR12110:SF41">
    <property type="entry name" value="INOSOSE DEHYDRATASE"/>
    <property type="match status" value="1"/>
</dbReference>
<dbReference type="AlphaFoldDB" id="A0A9X1PBP8"/>
<gene>
    <name evidence="2" type="ORF">LXM24_10800</name>
</gene>
<dbReference type="InterPro" id="IPR050312">
    <property type="entry name" value="IolE/XylAMocC-like"/>
</dbReference>
<dbReference type="SUPFAM" id="SSF51658">
    <property type="entry name" value="Xylose isomerase-like"/>
    <property type="match status" value="1"/>
</dbReference>
<keyword evidence="3" id="KW-1185">Reference proteome</keyword>
<organism evidence="2 3">
    <name type="scientific">Dyadobacter fanqingshengii</name>
    <dbReference type="NCBI Taxonomy" id="2906443"/>
    <lineage>
        <taxon>Bacteria</taxon>
        <taxon>Pseudomonadati</taxon>
        <taxon>Bacteroidota</taxon>
        <taxon>Cytophagia</taxon>
        <taxon>Cytophagales</taxon>
        <taxon>Spirosomataceae</taxon>
        <taxon>Dyadobacter</taxon>
    </lineage>
</organism>
<name>A0A9X1PBP8_9BACT</name>
<dbReference type="InterPro" id="IPR036237">
    <property type="entry name" value="Xyl_isomerase-like_sf"/>
</dbReference>
<comment type="caution">
    <text evidence="2">The sequence shown here is derived from an EMBL/GenBank/DDBJ whole genome shotgun (WGS) entry which is preliminary data.</text>
</comment>
<evidence type="ECO:0000313" key="3">
    <source>
        <dbReference type="Proteomes" id="UP001139700"/>
    </source>
</evidence>
<sequence length="277" mass="30872">MELGISSFTYGWNVGVAGSMPEKAMDETDLVRQTLDFGLACLQIGDNLPIHTFDEDRKNNFRSLIKQNGIRLEIGAKNLSPENLEQYIDLCAFFDSPLLRFVIDDDDYQPNTYNIIALIKDILPELVEKNIVLGIENHDRFEAQQLAYIMNAVGHRNVGICLDCVNSIGAGEGLAYVASILAPYTVNLHIKDFKISRLPHKMGFTVQGEICGKGMTDLPWLLETVKRGGSCKSAVLEQWVPPEVPLGVPPGDNIAETCRKEREWAEQGVAYIKSLMQ</sequence>
<reference evidence="2" key="1">
    <citation type="submission" date="2021-12" db="EMBL/GenBank/DDBJ databases">
        <title>Novel species in genus Dyadobacter.</title>
        <authorList>
            <person name="Ma C."/>
        </authorList>
    </citation>
    <scope>NUCLEOTIDE SEQUENCE</scope>
    <source>
        <strain evidence="2">CY399</strain>
    </source>
</reference>
<protein>
    <submittedName>
        <fullName evidence="2">Sugar phosphate isomerase/epimerase</fullName>
    </submittedName>
</protein>
<keyword evidence="2" id="KW-0413">Isomerase</keyword>